<dbReference type="InterPro" id="IPR031158">
    <property type="entry name" value="GH10_AS"/>
</dbReference>
<keyword evidence="13" id="KW-1133">Transmembrane helix</keyword>
<dbReference type="CDD" id="cd00005">
    <property type="entry name" value="CBM9_like_1"/>
    <property type="match status" value="1"/>
</dbReference>
<dbReference type="GO" id="GO:0031176">
    <property type="term" value="F:endo-1,4-beta-xylanase activity"/>
    <property type="evidence" value="ECO:0007669"/>
    <property type="project" value="UniProtKB-EC"/>
</dbReference>
<keyword evidence="9 12" id="KW-0326">Glycosidase</keyword>
<evidence type="ECO:0000256" key="8">
    <source>
        <dbReference type="ARBA" id="ARBA00023277"/>
    </source>
</evidence>
<comment type="catalytic activity">
    <reaction evidence="1 12">
        <text>Endohydrolysis of (1-&gt;4)-beta-D-xylosidic linkages in xylans.</text>
        <dbReference type="EC" id="3.2.1.8"/>
    </reaction>
</comment>
<comment type="pathway">
    <text evidence="2">Glycan degradation; xylan degradation.</text>
</comment>
<dbReference type="EC" id="3.2.1.8" evidence="12"/>
<dbReference type="Gene3D" id="2.60.40.1190">
    <property type="match status" value="1"/>
</dbReference>
<dbReference type="Pfam" id="PF06452">
    <property type="entry name" value="CBM9_1"/>
    <property type="match status" value="1"/>
</dbReference>
<evidence type="ECO:0000256" key="12">
    <source>
        <dbReference type="RuleBase" id="RU361174"/>
    </source>
</evidence>
<dbReference type="SUPFAM" id="SSF51445">
    <property type="entry name" value="(Trans)glycosidases"/>
    <property type="match status" value="1"/>
</dbReference>
<dbReference type="InterPro" id="IPR010502">
    <property type="entry name" value="Carb-bd_dom_fam9"/>
</dbReference>
<dbReference type="GO" id="GO:0045493">
    <property type="term" value="P:xylan catabolic process"/>
    <property type="evidence" value="ECO:0007669"/>
    <property type="project" value="UniProtKB-UniPathway"/>
</dbReference>
<dbReference type="InterPro" id="IPR044846">
    <property type="entry name" value="GH10"/>
</dbReference>
<dbReference type="GO" id="GO:0030246">
    <property type="term" value="F:carbohydrate binding"/>
    <property type="evidence" value="ECO:0007669"/>
    <property type="project" value="InterPro"/>
</dbReference>
<dbReference type="PROSITE" id="PS00591">
    <property type="entry name" value="GH10_1"/>
    <property type="match status" value="1"/>
</dbReference>
<dbReference type="eggNOG" id="COG3693">
    <property type="taxonomic scope" value="Bacteria"/>
</dbReference>
<dbReference type="InterPro" id="IPR017853">
    <property type="entry name" value="GH"/>
</dbReference>
<dbReference type="InterPro" id="IPR003305">
    <property type="entry name" value="CenC_carb-bd"/>
</dbReference>
<reference evidence="15 16" key="1">
    <citation type="submission" date="2011-01" db="EMBL/GenBank/DDBJ databases">
        <title>Whole genome sequence of Amphibacillus xylinus NBRC 15112.</title>
        <authorList>
            <person name="Nakazawa H."/>
            <person name="Katano Y."/>
            <person name="Nakamura S."/>
            <person name="Sasagawa M."/>
            <person name="Fukada J."/>
            <person name="Arai T."/>
            <person name="Sasakura N."/>
            <person name="Mochizuki D."/>
            <person name="Hosoyama A."/>
            <person name="Harada K."/>
            <person name="Horikawa H."/>
            <person name="Kato Y."/>
            <person name="Harada T."/>
            <person name="Sasaki K."/>
            <person name="Sekiguchi M."/>
            <person name="Hodoyama M."/>
            <person name="Nishiko R."/>
            <person name="Narita H."/>
            <person name="Hanamaki A."/>
            <person name="Hata C."/>
            <person name="Konno Y."/>
            <person name="Niimura Y."/>
            <person name="Yamazaki S."/>
            <person name="Fujita N."/>
        </authorList>
    </citation>
    <scope>NUCLEOTIDE SEQUENCE [LARGE SCALE GENOMIC DNA]</scope>
    <source>
        <strain evidence="16">ATCC 51415 / DSM 6626 / JCM 7361 / LMG 17667 / NBRC 15112 / Ep01</strain>
    </source>
</reference>
<gene>
    <name evidence="15" type="ordered locus">AXY_17310</name>
</gene>
<comment type="similarity">
    <text evidence="3 12">Belongs to the glycosyl hydrolase 10 (cellulase F) family.</text>
</comment>
<dbReference type="InterPro" id="IPR008979">
    <property type="entry name" value="Galactose-bd-like_sf"/>
</dbReference>
<dbReference type="SUPFAM" id="SSF49785">
    <property type="entry name" value="Galactose-binding domain-like"/>
    <property type="match status" value="2"/>
</dbReference>
<dbReference type="KEGG" id="axl:AXY_17310"/>
<evidence type="ECO:0000256" key="10">
    <source>
        <dbReference type="ARBA" id="ARBA00023326"/>
    </source>
</evidence>
<keyword evidence="13" id="KW-0812">Transmembrane</keyword>
<keyword evidence="16" id="KW-1185">Reference proteome</keyword>
<dbReference type="PATRIC" id="fig|698758.3.peg.1729"/>
<dbReference type="Proteomes" id="UP000006294">
    <property type="component" value="Chromosome"/>
</dbReference>
<accession>K0J7S2</accession>
<evidence type="ECO:0000256" key="9">
    <source>
        <dbReference type="ARBA" id="ARBA00023295"/>
    </source>
</evidence>
<dbReference type="AlphaFoldDB" id="K0J7S2"/>
<evidence type="ECO:0000256" key="13">
    <source>
        <dbReference type="SAM" id="Phobius"/>
    </source>
</evidence>
<keyword evidence="6" id="KW-0677">Repeat</keyword>
<keyword evidence="10 12" id="KW-0624">Polysaccharide degradation</keyword>
<dbReference type="STRING" id="698758.AXY_17310"/>
<dbReference type="InterPro" id="IPR001000">
    <property type="entry name" value="GH10_dom"/>
</dbReference>
<keyword evidence="7 12" id="KW-0378">Hydrolase</keyword>
<feature type="transmembrane region" description="Helical" evidence="13">
    <location>
        <begin position="906"/>
        <end position="926"/>
    </location>
</feature>
<dbReference type="HOGENOM" id="CLU_001408_1_0_9"/>
<keyword evidence="4 15" id="KW-0858">Xylan degradation</keyword>
<protein>
    <recommendedName>
        <fullName evidence="12">Beta-xylanase</fullName>
        <ecNumber evidence="12">3.2.1.8</ecNumber>
    </recommendedName>
</protein>
<dbReference type="PROSITE" id="PS51760">
    <property type="entry name" value="GH10_2"/>
    <property type="match status" value="1"/>
</dbReference>
<dbReference type="Gene3D" id="2.60.120.260">
    <property type="entry name" value="Galactose-binding domain-like"/>
    <property type="match status" value="2"/>
</dbReference>
<dbReference type="SUPFAM" id="SSF49344">
    <property type="entry name" value="CBD9-like"/>
    <property type="match status" value="1"/>
</dbReference>
<evidence type="ECO:0000256" key="3">
    <source>
        <dbReference type="ARBA" id="ARBA00007495"/>
    </source>
</evidence>
<evidence type="ECO:0000313" key="16">
    <source>
        <dbReference type="Proteomes" id="UP000006294"/>
    </source>
</evidence>
<sequence>MINKLKRRIVLMLIILLIFPSNLVSPLIVVNADEETVIFHETFDEDDMLFIQSGGASLAYVSDVDFTDNGHALHVYRRMNDYDGADLPFLSLGLKDGRTYSVQVEGYVDSDEEVPNGAEVVISLVDSYTWIKNLALEAGKAFSLSTRFTADFSTDNILRIQTNEAGAKVPFYITEVLIKELHEDSSDQNDTERGPIQLFETITFENGELSGFEPRGGVEKLTITDEVNNTVGGSMALKVENREQNWNGPSLRIENFIEKGSEYHLSAWVKLLEPSSAEITLSTQVGSGDYGASYMNIQSKTVSASDGWVELEGTFRYSSVGDEYVTLYIESANPEASYYIDDISLVKTNVEKLEIEQNLVPIKEVYQDYFLIGNAVSTSDFDGDRLALLTGHHNLVTAENAMKPDSAYNNGHFDFNAEDMLIQMAEDQGLAVHGHVLVWHQQSPEWLWADNNGNPLSREDALVNLRTHIETTVEHFGERVISWDVVNEAMNDNPPNPEDWQGSLRQSGWLQAIGPDYIEESFRIAKEVIDENGWDIKLYYNDYNDDNQQKAEAIYQMVKEINERYAEENDGELLIDGIGMQGHYNLNTNPENVRLSLEKFASLGVEVGVTELDITAGNDGVQTEEEMNQQAYLYARLFQIYRENHEHISRITFWGLDDGSSWRSDQSPLLFDRNLQAKPAYYAIINPDQFLADFEAVETNALTAKAAFGTPEIDGEIDKIWGEAPILSIDRYQGAWHGASGEARVLWDNENLYVLVQVNDSELDKSAAEAHEQDSVEVFIEESNQKSTFYQQGDAQYRVNFDNETSFNPGEASEGFESATAIDGTNYLVEMKIPFKTITPGADLEIGFDIQINDAVNGSRESVAAWNDQSGVGYQDPSVFGNLKLASSIDQSELTPIDDSASDLTALYVAIAVLAVVLAAGGLTLYNKKRQQ</sequence>
<evidence type="ECO:0000256" key="5">
    <source>
        <dbReference type="ARBA" id="ARBA00022729"/>
    </source>
</evidence>
<organism evidence="15 16">
    <name type="scientific">Amphibacillus xylanus (strain ATCC 51415 / DSM 6626 / JCM 7361 / LMG 17667 / NBRC 15112 / Ep01)</name>
    <dbReference type="NCBI Taxonomy" id="698758"/>
    <lineage>
        <taxon>Bacteria</taxon>
        <taxon>Bacillati</taxon>
        <taxon>Bacillota</taxon>
        <taxon>Bacilli</taxon>
        <taxon>Bacillales</taxon>
        <taxon>Bacillaceae</taxon>
        <taxon>Amphibacillus</taxon>
    </lineage>
</organism>
<evidence type="ECO:0000256" key="1">
    <source>
        <dbReference type="ARBA" id="ARBA00000681"/>
    </source>
</evidence>
<evidence type="ECO:0000256" key="2">
    <source>
        <dbReference type="ARBA" id="ARBA00004851"/>
    </source>
</evidence>
<dbReference type="PANTHER" id="PTHR31490">
    <property type="entry name" value="GLYCOSYL HYDROLASE"/>
    <property type="match status" value="1"/>
</dbReference>
<dbReference type="OrthoDB" id="9809277at2"/>
<name>K0J7S2_AMPXN</name>
<evidence type="ECO:0000259" key="14">
    <source>
        <dbReference type="PROSITE" id="PS51760"/>
    </source>
</evidence>
<keyword evidence="5" id="KW-0732">Signal</keyword>
<keyword evidence="8 12" id="KW-0119">Carbohydrate metabolism</keyword>
<dbReference type="SMART" id="SM00633">
    <property type="entry name" value="Glyco_10"/>
    <property type="match status" value="1"/>
</dbReference>
<proteinExistence type="inferred from homology"/>
<dbReference type="PANTHER" id="PTHR31490:SF90">
    <property type="entry name" value="ENDO-1,4-BETA-XYLANASE A"/>
    <property type="match status" value="1"/>
</dbReference>
<dbReference type="RefSeq" id="WP_015010454.1">
    <property type="nucleotide sequence ID" value="NC_018704.1"/>
</dbReference>
<dbReference type="Pfam" id="PF00331">
    <property type="entry name" value="Glyco_hydro_10"/>
    <property type="match status" value="1"/>
</dbReference>
<feature type="active site" description="Nucleophile" evidence="11">
    <location>
        <position position="611"/>
    </location>
</feature>
<dbReference type="PRINTS" id="PR00134">
    <property type="entry name" value="GLHYDRLASE10"/>
</dbReference>
<dbReference type="UniPathway" id="UPA00114"/>
<dbReference type="EMBL" id="AP012050">
    <property type="protein sequence ID" value="BAM47863.1"/>
    <property type="molecule type" value="Genomic_DNA"/>
</dbReference>
<feature type="domain" description="GH10" evidence="14">
    <location>
        <begin position="356"/>
        <end position="687"/>
    </location>
</feature>
<dbReference type="Gene3D" id="3.20.20.80">
    <property type="entry name" value="Glycosidases"/>
    <property type="match status" value="1"/>
</dbReference>
<evidence type="ECO:0000256" key="6">
    <source>
        <dbReference type="ARBA" id="ARBA00022737"/>
    </source>
</evidence>
<keyword evidence="13" id="KW-0472">Membrane</keyword>
<evidence type="ECO:0000313" key="15">
    <source>
        <dbReference type="EMBL" id="BAM47863.1"/>
    </source>
</evidence>
<evidence type="ECO:0000256" key="4">
    <source>
        <dbReference type="ARBA" id="ARBA00022651"/>
    </source>
</evidence>
<dbReference type="Pfam" id="PF02018">
    <property type="entry name" value="CBM_4_9"/>
    <property type="match status" value="1"/>
</dbReference>
<evidence type="ECO:0000256" key="11">
    <source>
        <dbReference type="PROSITE-ProRule" id="PRU10061"/>
    </source>
</evidence>
<evidence type="ECO:0000256" key="7">
    <source>
        <dbReference type="ARBA" id="ARBA00022801"/>
    </source>
</evidence>